<reference evidence="9" key="1">
    <citation type="journal article" date="2020" name="MBio">
        <title>Horizontal gene transfer to a defensive symbiont with a reduced genome amongst a multipartite beetle microbiome.</title>
        <authorList>
            <person name="Waterworth S.C."/>
            <person name="Florez L.V."/>
            <person name="Rees E.R."/>
            <person name="Hertweck C."/>
            <person name="Kaltenpoth M."/>
            <person name="Kwan J.C."/>
        </authorList>
    </citation>
    <scope>NUCLEOTIDE SEQUENCE [LARGE SCALE GENOMIC DNA]</scope>
</reference>
<dbReference type="FunFam" id="3.20.20.300:FF:000016">
    <property type="entry name" value="Exported beta-glucosidase"/>
    <property type="match status" value="1"/>
</dbReference>
<dbReference type="Pfam" id="PF14310">
    <property type="entry name" value="Fn3-like"/>
    <property type="match status" value="1"/>
</dbReference>
<sequence>MKTFTKPLALSIALSAALSAPAWADPASFTVLSLEQAPDTAALPALASQLQSLQVDAVSVRHVQRGVGEVDPLQRLADQAGYQYRFVAADDGTGSVQRGQAVLTRLPIEAESGPDQPGLNYLRLTDGRHVVALYTEGGAAAAQLPALVSSSRLGAPTVLLGAADGSAATAAGFASATASQLFSDGFQSASSAPFALKGSNAQLLTLAYAADKGGEQPWMDTALSADARAALLLKAMAEDEKFQMLHSYFGLGKDGGPLPEGAVGSAGFVPGVARLGIPAQQSADAGVGVTNPGGIRKGDFATAMPSGPSTASSWNREVAFEGGATMGREAWQQRFNILLSGSVNLQRDPRNGRNFEYAGEDPLLAGVMVGAVIQGVQSQHVISSMKHFAMNDMETRRNFHDARIGEQAMHESDLLAFEIALEAGRPGVAMCSYNKINGTYGCENAYLMNQVLKQEWKFPGFVMSDWGGVHSGSKAALAGLDQQSAGEVFDAAVFFDEPLKLAVSGGVVPVAKRDDMVRRILRTMFLHGNFDNPPQHRPIDVQAGYAAAQRTVEEGSVLLRNEDNLLPLADTAKRIVIIGGHADKGVIGGGGSSMVGVTAKGTNAVPGVMPTTWPGPVIFHPSSPLESLRAARPDATIDYVDGSNAAAAAKAAAQADVAIVFATQWAAESVDLPDMQLPDNQDALIAAVAKANPKTVVVLETNGPVRTPWLAQVPALLQAWYPGIRGGEGIAALLTGTANPSGRLPVTWVVDESQLPRPHIDGLGFKPKKEFGDVFDFDIEGANVGYKWMAAKGLTPTFAFGHGLSYTSFAYDNLKVSVEGSRLVASVDIRNTGKRAGADVAQLYLKLPAGSTTPVRLIGFDKVSLQPGELRRIRIEAEPKTLAHYDAQARQWKIAGGTYQVQLSRNAAEPLQSVDVQLAEQVLG</sequence>
<keyword evidence="6" id="KW-0732">Signal</keyword>
<dbReference type="Gene3D" id="2.60.40.10">
    <property type="entry name" value="Immunoglobulins"/>
    <property type="match status" value="1"/>
</dbReference>
<dbReference type="PROSITE" id="PS00775">
    <property type="entry name" value="GLYCOSYL_HYDROL_F3"/>
    <property type="match status" value="1"/>
</dbReference>
<accession>A0A7V8JK40</accession>
<evidence type="ECO:0000313" key="9">
    <source>
        <dbReference type="Proteomes" id="UP000487117"/>
    </source>
</evidence>
<dbReference type="PANTHER" id="PTHR42715:SF10">
    <property type="entry name" value="BETA-GLUCOSIDASE"/>
    <property type="match status" value="1"/>
</dbReference>
<dbReference type="InterPro" id="IPR050288">
    <property type="entry name" value="Cellulose_deg_GH3"/>
</dbReference>
<dbReference type="PANTHER" id="PTHR42715">
    <property type="entry name" value="BETA-GLUCOSIDASE"/>
    <property type="match status" value="1"/>
</dbReference>
<comment type="caution">
    <text evidence="8">The sequence shown here is derived from an EMBL/GenBank/DDBJ whole genome shotgun (WGS) entry which is preliminary data.</text>
</comment>
<dbReference type="Proteomes" id="UP000487117">
    <property type="component" value="Unassembled WGS sequence"/>
</dbReference>
<dbReference type="InterPro" id="IPR017853">
    <property type="entry name" value="GH"/>
</dbReference>
<protein>
    <submittedName>
        <fullName evidence="8">Thermostable beta-glucosidase B</fullName>
    </submittedName>
</protein>
<evidence type="ECO:0000256" key="4">
    <source>
        <dbReference type="ARBA" id="ARBA00023295"/>
    </source>
</evidence>
<dbReference type="Pfam" id="PF00933">
    <property type="entry name" value="Glyco_hydro_3"/>
    <property type="match status" value="1"/>
</dbReference>
<organism evidence="8 9">
    <name type="scientific">Stenotrophomonas maltophilia</name>
    <name type="common">Pseudomonas maltophilia</name>
    <name type="synonym">Xanthomonas maltophilia</name>
    <dbReference type="NCBI Taxonomy" id="40324"/>
    <lineage>
        <taxon>Bacteria</taxon>
        <taxon>Pseudomonadati</taxon>
        <taxon>Pseudomonadota</taxon>
        <taxon>Gammaproteobacteria</taxon>
        <taxon>Lysobacterales</taxon>
        <taxon>Lysobacteraceae</taxon>
        <taxon>Stenotrophomonas</taxon>
        <taxon>Stenotrophomonas maltophilia group</taxon>
    </lineage>
</organism>
<dbReference type="InterPro" id="IPR036881">
    <property type="entry name" value="Glyco_hydro_3_C_sf"/>
</dbReference>
<dbReference type="InterPro" id="IPR036962">
    <property type="entry name" value="Glyco_hydro_3_N_sf"/>
</dbReference>
<name>A0A7V8JK40_STEMA</name>
<feature type="chain" id="PRO_5030958388" evidence="6">
    <location>
        <begin position="25"/>
        <end position="924"/>
    </location>
</feature>
<comment type="similarity">
    <text evidence="1 5">Belongs to the glycosyl hydrolase 3 family.</text>
</comment>
<dbReference type="InterPro" id="IPR002772">
    <property type="entry name" value="Glyco_hydro_3_C"/>
</dbReference>
<keyword evidence="2 5" id="KW-0378">Hydrolase</keyword>
<dbReference type="InterPro" id="IPR001764">
    <property type="entry name" value="Glyco_hydro_3_N"/>
</dbReference>
<feature type="domain" description="Fibronectin type III-like" evidence="7">
    <location>
        <begin position="839"/>
        <end position="907"/>
    </location>
</feature>
<dbReference type="AlphaFoldDB" id="A0A7V8JK40"/>
<dbReference type="Gene3D" id="3.20.20.300">
    <property type="entry name" value="Glycoside hydrolase, family 3, N-terminal domain"/>
    <property type="match status" value="1"/>
</dbReference>
<evidence type="ECO:0000256" key="1">
    <source>
        <dbReference type="ARBA" id="ARBA00005336"/>
    </source>
</evidence>
<evidence type="ECO:0000259" key="7">
    <source>
        <dbReference type="SMART" id="SM01217"/>
    </source>
</evidence>
<evidence type="ECO:0000313" key="8">
    <source>
        <dbReference type="EMBL" id="KAF1012817.1"/>
    </source>
</evidence>
<dbReference type="SUPFAM" id="SSF52279">
    <property type="entry name" value="Beta-D-glucan exohydrolase, C-terminal domain"/>
    <property type="match status" value="1"/>
</dbReference>
<dbReference type="Gene3D" id="3.40.50.1700">
    <property type="entry name" value="Glycoside hydrolase family 3 C-terminal domain"/>
    <property type="match status" value="1"/>
</dbReference>
<dbReference type="InterPro" id="IPR013783">
    <property type="entry name" value="Ig-like_fold"/>
</dbReference>
<dbReference type="PRINTS" id="PR00133">
    <property type="entry name" value="GLHYDRLASE3"/>
</dbReference>
<proteinExistence type="inferred from homology"/>
<dbReference type="SMART" id="SM01217">
    <property type="entry name" value="Fn3_like"/>
    <property type="match status" value="1"/>
</dbReference>
<dbReference type="EMBL" id="WNDS01000007">
    <property type="protein sequence ID" value="KAF1012817.1"/>
    <property type="molecule type" value="Genomic_DNA"/>
</dbReference>
<dbReference type="SUPFAM" id="SSF51445">
    <property type="entry name" value="(Trans)glycosidases"/>
    <property type="match status" value="1"/>
</dbReference>
<feature type="signal peptide" evidence="6">
    <location>
        <begin position="1"/>
        <end position="24"/>
    </location>
</feature>
<evidence type="ECO:0000256" key="5">
    <source>
        <dbReference type="RuleBase" id="RU361161"/>
    </source>
</evidence>
<gene>
    <name evidence="8" type="primary">bglB</name>
    <name evidence="8" type="ORF">GAK31_03897</name>
</gene>
<evidence type="ECO:0000256" key="2">
    <source>
        <dbReference type="ARBA" id="ARBA00022801"/>
    </source>
</evidence>
<keyword evidence="4 5" id="KW-0326">Glycosidase</keyword>
<dbReference type="InterPro" id="IPR019800">
    <property type="entry name" value="Glyco_hydro_3_AS"/>
</dbReference>
<evidence type="ECO:0000256" key="6">
    <source>
        <dbReference type="SAM" id="SignalP"/>
    </source>
</evidence>
<dbReference type="InterPro" id="IPR026891">
    <property type="entry name" value="Fn3-like"/>
</dbReference>
<dbReference type="GO" id="GO:0004553">
    <property type="term" value="F:hydrolase activity, hydrolyzing O-glycosyl compounds"/>
    <property type="evidence" value="ECO:0007669"/>
    <property type="project" value="InterPro"/>
</dbReference>
<evidence type="ECO:0000256" key="3">
    <source>
        <dbReference type="ARBA" id="ARBA00023277"/>
    </source>
</evidence>
<dbReference type="Pfam" id="PF01915">
    <property type="entry name" value="Glyco_hydro_3_C"/>
    <property type="match status" value="1"/>
</dbReference>
<keyword evidence="3" id="KW-0119">Carbohydrate metabolism</keyword>
<dbReference type="GO" id="GO:0005975">
    <property type="term" value="P:carbohydrate metabolic process"/>
    <property type="evidence" value="ECO:0007669"/>
    <property type="project" value="InterPro"/>
</dbReference>